<sequence>MIIRMLLLNNAVNKEIIIRVIPNIPIKLILIFLTLYLGVNTLMMLVVNVMLTKVININNNV</sequence>
<feature type="transmembrane region" description="Helical" evidence="1">
    <location>
        <begin position="28"/>
        <end position="51"/>
    </location>
</feature>
<evidence type="ECO:0000256" key="1">
    <source>
        <dbReference type="SAM" id="Phobius"/>
    </source>
</evidence>
<name>A0ABY2Z1V9_9LACO</name>
<reference evidence="2 3" key="1">
    <citation type="submission" date="2018-08" db="EMBL/GenBank/DDBJ databases">
        <title>Comparative genomics of wild bee and flower associated Lactobacillus reveals potential adaptation to the bee host.</title>
        <authorList>
            <person name="Vuong H.Q."/>
            <person name="Mcfrederick Q.S."/>
        </authorList>
    </citation>
    <scope>NUCLEOTIDE SEQUENCE [LARGE SCALE GENOMIC DNA]</scope>
    <source>
        <strain evidence="2 3">HV_13</strain>
    </source>
</reference>
<protein>
    <submittedName>
        <fullName evidence="2">Uncharacterized protein</fullName>
    </submittedName>
</protein>
<keyword evidence="3" id="KW-1185">Reference proteome</keyword>
<dbReference type="Proteomes" id="UP000777560">
    <property type="component" value="Unassembled WGS sequence"/>
</dbReference>
<dbReference type="EMBL" id="QUAV01000003">
    <property type="protein sequence ID" value="TPR24686.1"/>
    <property type="molecule type" value="Genomic_DNA"/>
</dbReference>
<evidence type="ECO:0000313" key="2">
    <source>
        <dbReference type="EMBL" id="TPR24686.1"/>
    </source>
</evidence>
<proteinExistence type="predicted"/>
<keyword evidence="1" id="KW-0812">Transmembrane</keyword>
<keyword evidence="1" id="KW-0472">Membrane</keyword>
<gene>
    <name evidence="2" type="ORF">DY114_05250</name>
</gene>
<organism evidence="2 3">
    <name type="scientific">Apilactobacillus micheneri</name>
    <dbReference type="NCBI Taxonomy" id="1899430"/>
    <lineage>
        <taxon>Bacteria</taxon>
        <taxon>Bacillati</taxon>
        <taxon>Bacillota</taxon>
        <taxon>Bacilli</taxon>
        <taxon>Lactobacillales</taxon>
        <taxon>Lactobacillaceae</taxon>
        <taxon>Apilactobacillus</taxon>
    </lineage>
</organism>
<accession>A0ABY2Z1V9</accession>
<keyword evidence="1" id="KW-1133">Transmembrane helix</keyword>
<evidence type="ECO:0000313" key="3">
    <source>
        <dbReference type="Proteomes" id="UP000777560"/>
    </source>
</evidence>
<comment type="caution">
    <text evidence="2">The sequence shown here is derived from an EMBL/GenBank/DDBJ whole genome shotgun (WGS) entry which is preliminary data.</text>
</comment>